<protein>
    <recommendedName>
        <fullName evidence="4">Lipoprotein</fullName>
    </recommendedName>
</protein>
<gene>
    <name evidence="2" type="ORF">DI533_12255</name>
</gene>
<sequence length="205" mass="22557">MKRIFICIAMLLSLAACSPKSPYADDASVARAVYSPGPPNSITLFTVLSNRNNSGAHTGLLINASQRVMFDPAGTWRHPRIPERNDVHYGMTDKMVNFYIDYHARETYRVIEQTIYVTAEQAEIALQRAQSYGAVPKTQCARSVSNILRGVPGFENMPATLFPKKLMNAFGSLPGVTERTIRDEDADKNYGVLLVQAGEGATDSP</sequence>
<evidence type="ECO:0000313" key="3">
    <source>
        <dbReference type="Proteomes" id="UP000248975"/>
    </source>
</evidence>
<evidence type="ECO:0000313" key="2">
    <source>
        <dbReference type="EMBL" id="PZQ97907.1"/>
    </source>
</evidence>
<dbReference type="AlphaFoldDB" id="A0A2W5TQ35"/>
<comment type="caution">
    <text evidence="2">The sequence shown here is derived from an EMBL/GenBank/DDBJ whole genome shotgun (WGS) entry which is preliminary data.</text>
</comment>
<evidence type="ECO:0008006" key="4">
    <source>
        <dbReference type="Google" id="ProtNLM"/>
    </source>
</evidence>
<dbReference type="EMBL" id="QFQS01000002">
    <property type="protein sequence ID" value="PZQ97907.1"/>
    <property type="molecule type" value="Genomic_DNA"/>
</dbReference>
<accession>A0A2W5TQ35</accession>
<dbReference type="PROSITE" id="PS51257">
    <property type="entry name" value="PROKAR_LIPOPROTEIN"/>
    <property type="match status" value="1"/>
</dbReference>
<name>A0A2W5TQ35_CERSP</name>
<feature type="signal peptide" evidence="1">
    <location>
        <begin position="1"/>
        <end position="24"/>
    </location>
</feature>
<feature type="chain" id="PRO_5015915792" description="Lipoprotein" evidence="1">
    <location>
        <begin position="25"/>
        <end position="205"/>
    </location>
</feature>
<proteinExistence type="predicted"/>
<keyword evidence="1" id="KW-0732">Signal</keyword>
<organism evidence="2 3">
    <name type="scientific">Cereibacter sphaeroides</name>
    <name type="common">Rhodobacter sphaeroides</name>
    <dbReference type="NCBI Taxonomy" id="1063"/>
    <lineage>
        <taxon>Bacteria</taxon>
        <taxon>Pseudomonadati</taxon>
        <taxon>Pseudomonadota</taxon>
        <taxon>Alphaproteobacteria</taxon>
        <taxon>Rhodobacterales</taxon>
        <taxon>Paracoccaceae</taxon>
        <taxon>Cereibacter</taxon>
    </lineage>
</organism>
<reference evidence="2 3" key="1">
    <citation type="submission" date="2017-08" db="EMBL/GenBank/DDBJ databases">
        <title>Infants hospitalized years apart are colonized by the same room-sourced microbial strains.</title>
        <authorList>
            <person name="Brooks B."/>
            <person name="Olm M.R."/>
            <person name="Firek B.A."/>
            <person name="Baker R."/>
            <person name="Thomas B.C."/>
            <person name="Morowitz M.J."/>
            <person name="Banfield J.F."/>
        </authorList>
    </citation>
    <scope>NUCLEOTIDE SEQUENCE [LARGE SCALE GENOMIC DNA]</scope>
    <source>
        <strain evidence="2">S2_003_000_R2_11</strain>
    </source>
</reference>
<dbReference type="Proteomes" id="UP000248975">
    <property type="component" value="Unassembled WGS sequence"/>
</dbReference>
<evidence type="ECO:0000256" key="1">
    <source>
        <dbReference type="SAM" id="SignalP"/>
    </source>
</evidence>